<dbReference type="Proteomes" id="UP000186817">
    <property type="component" value="Unassembled WGS sequence"/>
</dbReference>
<accession>A0A1Q9CUE2</accession>
<dbReference type="FunFam" id="3.40.50.10490:FF:000001">
    <property type="entry name" value="Glutamine--fructose-6-phosphate aminotransferase [isomerizing]"/>
    <property type="match status" value="1"/>
</dbReference>
<evidence type="ECO:0000256" key="1">
    <source>
        <dbReference type="ARBA" id="ARBA00022737"/>
    </source>
</evidence>
<feature type="transmembrane region" description="Helical" evidence="3">
    <location>
        <begin position="1621"/>
        <end position="1645"/>
    </location>
</feature>
<dbReference type="GO" id="GO:0006002">
    <property type="term" value="P:fructose 6-phosphate metabolic process"/>
    <property type="evidence" value="ECO:0007669"/>
    <property type="project" value="TreeGrafter"/>
</dbReference>
<dbReference type="Gene3D" id="3.40.50.10490">
    <property type="entry name" value="Glucose-6-phosphate isomerase like protein, domain 1"/>
    <property type="match status" value="4"/>
</dbReference>
<feature type="region of interest" description="Disordered" evidence="2">
    <location>
        <begin position="189"/>
        <end position="208"/>
    </location>
</feature>
<evidence type="ECO:0000259" key="4">
    <source>
        <dbReference type="PROSITE" id="PS51464"/>
    </source>
</evidence>
<dbReference type="CDD" id="cd05008">
    <property type="entry name" value="SIS_GlmS_GlmD_1"/>
    <property type="match status" value="1"/>
</dbReference>
<dbReference type="Pfam" id="PF12400">
    <property type="entry name" value="STIMATE"/>
    <property type="match status" value="1"/>
</dbReference>
<feature type="transmembrane region" description="Helical" evidence="3">
    <location>
        <begin position="1483"/>
        <end position="1501"/>
    </location>
</feature>
<proteinExistence type="predicted"/>
<dbReference type="SUPFAM" id="SSF53697">
    <property type="entry name" value="SIS domain"/>
    <property type="match status" value="2"/>
</dbReference>
<dbReference type="PROSITE" id="PS51464">
    <property type="entry name" value="SIS"/>
    <property type="match status" value="2"/>
</dbReference>
<dbReference type="GO" id="GO:0005829">
    <property type="term" value="C:cytosol"/>
    <property type="evidence" value="ECO:0007669"/>
    <property type="project" value="TreeGrafter"/>
</dbReference>
<keyword evidence="3" id="KW-1133">Transmembrane helix</keyword>
<dbReference type="CDD" id="cd05009">
    <property type="entry name" value="SIS_GlmS_GlmD_2"/>
    <property type="match status" value="1"/>
</dbReference>
<gene>
    <name evidence="5" type="primary">glmS</name>
    <name evidence="5" type="ORF">AK812_SmicGene32335</name>
</gene>
<feature type="region of interest" description="Disordered" evidence="2">
    <location>
        <begin position="7"/>
        <end position="33"/>
    </location>
</feature>
<feature type="compositionally biased region" description="Polar residues" evidence="2">
    <location>
        <begin position="193"/>
        <end position="205"/>
    </location>
</feature>
<evidence type="ECO:0000313" key="6">
    <source>
        <dbReference type="Proteomes" id="UP000186817"/>
    </source>
</evidence>
<feature type="transmembrane region" description="Helical" evidence="3">
    <location>
        <begin position="1553"/>
        <end position="1573"/>
    </location>
</feature>
<dbReference type="PANTHER" id="PTHR10937:SF0">
    <property type="entry name" value="GLUTAMINE--FRUCTOSE-6-PHOSPHATE TRANSAMINASE (ISOMERIZING)"/>
    <property type="match status" value="1"/>
</dbReference>
<dbReference type="SUPFAM" id="SSF56235">
    <property type="entry name" value="N-terminal nucleophile aminohydrolases (Ntn hydrolases)"/>
    <property type="match status" value="1"/>
</dbReference>
<keyword evidence="5" id="KW-0808">Transferase</keyword>
<dbReference type="InterPro" id="IPR022127">
    <property type="entry name" value="STIMATE/YPL162C"/>
</dbReference>
<dbReference type="InterPro" id="IPR029055">
    <property type="entry name" value="Ntn_hydrolases_N"/>
</dbReference>
<dbReference type="InterPro" id="IPR046348">
    <property type="entry name" value="SIS_dom_sf"/>
</dbReference>
<dbReference type="InterPro" id="IPR035466">
    <property type="entry name" value="GlmS/AgaS_SIS"/>
</dbReference>
<dbReference type="GO" id="GO:0006487">
    <property type="term" value="P:protein N-linked glycosylation"/>
    <property type="evidence" value="ECO:0007669"/>
    <property type="project" value="TreeGrafter"/>
</dbReference>
<dbReference type="Pfam" id="PF01380">
    <property type="entry name" value="SIS"/>
    <property type="match status" value="2"/>
</dbReference>
<protein>
    <submittedName>
        <fullName evidence="5">Glutamine--fructose-6-phosphate aminotransferase [isomerizing]</fullName>
    </submittedName>
</protein>
<feature type="domain" description="SIS" evidence="4">
    <location>
        <begin position="569"/>
        <end position="708"/>
    </location>
</feature>
<keyword evidence="1" id="KW-0677">Repeat</keyword>
<feature type="region of interest" description="Disordered" evidence="2">
    <location>
        <begin position="872"/>
        <end position="892"/>
    </location>
</feature>
<dbReference type="InterPro" id="IPR001347">
    <property type="entry name" value="SIS_dom"/>
</dbReference>
<dbReference type="PANTHER" id="PTHR10937">
    <property type="entry name" value="GLUCOSAMINE--FRUCTOSE-6-PHOSPHATE AMINOTRANSFERASE, ISOMERIZING"/>
    <property type="match status" value="1"/>
</dbReference>
<sequence>MVSVAATTLTETMDAAVPTTPPSDSSSFDYSDDGRHDAAEQVLTNATLLKTILKFHTELRVRMVAVSVEDTPIARHANQAVQSAMDALVQQHPQAHPTTVIRDYRPQHTLIEKLVSPDIVYSLLLMNIQAETLHGKPILPVTGESNCYTSDGRIQFIVYYEEEVVATALRLCEGAYGVAFIFEDGDTPRISDSGDSGSGEATSLPESDGGAAKAKYLFRLGIAGRMAPQDAVPRDAVYQSREDRPKQHCTLIIFDWDDTLLCTSAIQSTRPPVAKDLLALEAEVVKLLELAKTLGTVIIITNAIEGWVQHSADKYLPTLAKHLKDVEIVSARARFEEKFPDDPTQWKVEAFCQVKENSQTIANLVALGDSTAEMEALHAMAKLYHISYTKTIKFKGRPRCVELQQEVSLVQQKLTNIDEPDLIIGARKGSPLILGVGHGEHMLASDASAIIEHTKDVVYLREGELVEIRRSGFKVSELQKIVSGLGKNSWSPRKDGENPIVRLELSLEQIEKGGFKHFMLKEIMDQPNAMRNALRGRIYQPVDMPEKWEIKLGGLEKAKEGTSSDGTSPLERMANSSRLIFAACGTSWHSSLIAKYAFEKLAGVTAEVEYASEFRYRKPLICKSDCLIAISQSGETADTLEAIKMAKHYQALTIGVVNVVGSSIARETDAGMYLHAGPEIGVASTKAFTCQVVALLLMALRLGKQRGVLSETMLNSYCAALNSVPDSIERWLSALTDQTRVVSKYFRLATNAIFSGMGIHYPVALEGALKLKEASMIPLGFPPLHLLVDFLPISEQVRSTTHVPELLLALRRPDDLSLSLARLVDAMSASNVSQIAAAVSVIENTLNAGVDVVIHFGHWMRLQRRTREGGGAVLQGRPLRPHREGGPTDGPGGPCALKCGVATSMPWSNVPHIQARSRVRRQPITLQGLVDLSQDAGLALPRGSWCDLDTLDHVFFDRRLRLGRLGLQTKQDEEVGGCELGLVGERHVLDGLRPRNAYRQWAVKHPDHGGTFFPSANHFVVPLRHVLSGAAASVWNFNRAPDAVQMLVRAILSWFSSATLTIMEKSWHGARCDTKVRRGEDWRRAGHNSTGSSGFRSSAMCFGAAASVWNFNQDPEDRGIVDVALAQDDLAPHVANRLAGRHFVTQFTFGAVGKAKVVLYIEDGAPATLINADAFYQPGEDRRPFLRTAGLPRLLRGAFIYVLDILAQLKLCSRWAPENDNGVLAAFWSTAALTDWRLGVLEMARRMGWTRVETPVRSILQTLMKAVQNLGFVVNIAAGELVNLAVWVAFLVFFEFKLSCRLQPQVPVVVQEISYIHAEGFPASEIRHGSITLVRNFVPVICVAMRSDPAYEDMKQMVKDFRAKDAAVVVLTDDGNTDFSSIAHFTLHCPDTKLELQPLMCCIPLQLLSYYIADMRGCSIDQPRNLAKSGYQSLKHRKIDEPSLHGDQLHIGPLHARAMMVAQEDLEAASGLECELLGKWGSFGWWLQVFLGCVCLVSLVGKRFTDKVRRPWKVWFFDTAKQGTQALMNHIINIGLSMGFGEWLSVDADPCNWYWINMSLDCTLGVGIMFLLLRLLQCVYRSKLVARPELARCGHYGDPPDFKIFLRQLLDWQALVFVQKLMLAALVINFRASMALISTALLGWLDDFPRAKLVVVMVLMPLILNVFALWTADSFLQAKANDGDEVQVRESLVAGVPAVVGRDVPAFHAQADEDLEDSIMSFQEWKRKKSQPSRARLTELTSI</sequence>
<dbReference type="Gene3D" id="3.60.20.10">
    <property type="entry name" value="Glutamine Phosphoribosylpyrophosphate, subunit 1, domain 1"/>
    <property type="match status" value="1"/>
</dbReference>
<dbReference type="GO" id="GO:0097367">
    <property type="term" value="F:carbohydrate derivative binding"/>
    <property type="evidence" value="ECO:0007669"/>
    <property type="project" value="InterPro"/>
</dbReference>
<keyword evidence="3" id="KW-0812">Transmembrane</keyword>
<evidence type="ECO:0000256" key="2">
    <source>
        <dbReference type="SAM" id="MobiDB-lite"/>
    </source>
</evidence>
<keyword evidence="3" id="KW-0472">Membrane</keyword>
<comment type="caution">
    <text evidence="5">The sequence shown here is derived from an EMBL/GenBank/DDBJ whole genome shotgun (WGS) entry which is preliminary data.</text>
</comment>
<keyword evidence="6" id="KW-1185">Reference proteome</keyword>
<feature type="domain" description="SIS" evidence="4">
    <location>
        <begin position="1259"/>
        <end position="1423"/>
    </location>
</feature>
<organism evidence="5 6">
    <name type="scientific">Symbiodinium microadriaticum</name>
    <name type="common">Dinoflagellate</name>
    <name type="synonym">Zooxanthella microadriatica</name>
    <dbReference type="NCBI Taxonomy" id="2951"/>
    <lineage>
        <taxon>Eukaryota</taxon>
        <taxon>Sar</taxon>
        <taxon>Alveolata</taxon>
        <taxon>Dinophyceae</taxon>
        <taxon>Suessiales</taxon>
        <taxon>Symbiodiniaceae</taxon>
        <taxon>Symbiodinium</taxon>
    </lineage>
</organism>
<evidence type="ECO:0000256" key="3">
    <source>
        <dbReference type="SAM" id="Phobius"/>
    </source>
</evidence>
<reference evidence="5 6" key="1">
    <citation type="submission" date="2016-02" db="EMBL/GenBank/DDBJ databases">
        <title>Genome analysis of coral dinoflagellate symbionts highlights evolutionary adaptations to a symbiotic lifestyle.</title>
        <authorList>
            <person name="Aranda M."/>
            <person name="Li Y."/>
            <person name="Liew Y.J."/>
            <person name="Baumgarten S."/>
            <person name="Simakov O."/>
            <person name="Wilson M."/>
            <person name="Piel J."/>
            <person name="Ashoor H."/>
            <person name="Bougouffa S."/>
            <person name="Bajic V.B."/>
            <person name="Ryu T."/>
            <person name="Ravasi T."/>
            <person name="Bayer T."/>
            <person name="Micklem G."/>
            <person name="Kim H."/>
            <person name="Bhak J."/>
            <person name="Lajeunesse T.C."/>
            <person name="Voolstra C.R."/>
        </authorList>
    </citation>
    <scope>NUCLEOTIDE SEQUENCE [LARGE SCALE GENOMIC DNA]</scope>
    <source>
        <strain evidence="5 6">CCMP2467</strain>
    </source>
</reference>
<dbReference type="InterPro" id="IPR035490">
    <property type="entry name" value="GlmS/FrlB_SIS"/>
</dbReference>
<evidence type="ECO:0000313" key="5">
    <source>
        <dbReference type="EMBL" id="OLP86536.1"/>
    </source>
</evidence>
<name>A0A1Q9CUE2_SYMMI</name>
<dbReference type="EMBL" id="LSRX01000911">
    <property type="protein sequence ID" value="OLP86536.1"/>
    <property type="molecule type" value="Genomic_DNA"/>
</dbReference>
<dbReference type="OrthoDB" id="428394at2759"/>
<dbReference type="GO" id="GO:0004360">
    <property type="term" value="F:glutamine-fructose-6-phosphate transaminase (isomerizing) activity"/>
    <property type="evidence" value="ECO:0007669"/>
    <property type="project" value="TreeGrafter"/>
</dbReference>
<feature type="transmembrane region" description="Helical" evidence="3">
    <location>
        <begin position="1651"/>
        <end position="1670"/>
    </location>
</feature>
<dbReference type="GO" id="GO:0006047">
    <property type="term" value="P:UDP-N-acetylglucosamine metabolic process"/>
    <property type="evidence" value="ECO:0007669"/>
    <property type="project" value="TreeGrafter"/>
</dbReference>
<keyword evidence="5" id="KW-0032">Aminotransferase</keyword>